<comment type="caution">
    <text evidence="3">The sequence shown here is derived from an EMBL/GenBank/DDBJ whole genome shotgun (WGS) entry which is preliminary data.</text>
</comment>
<dbReference type="AlphaFoldDB" id="A0A6A5HI68"/>
<accession>A0A6A5HI68</accession>
<feature type="domain" description="NTF2-like" evidence="2">
    <location>
        <begin position="391"/>
        <end position="518"/>
    </location>
</feature>
<evidence type="ECO:0000256" key="1">
    <source>
        <dbReference type="SAM" id="SignalP"/>
    </source>
</evidence>
<protein>
    <recommendedName>
        <fullName evidence="2">NTF2-like domain-containing protein</fullName>
    </recommendedName>
</protein>
<feature type="signal peptide" evidence="1">
    <location>
        <begin position="1"/>
        <end position="18"/>
    </location>
</feature>
<evidence type="ECO:0000313" key="4">
    <source>
        <dbReference type="Proteomes" id="UP000483820"/>
    </source>
</evidence>
<gene>
    <name evidence="3" type="ORF">GCK72_007094</name>
</gene>
<proteinExistence type="predicted"/>
<dbReference type="KEGG" id="crq:GCK72_007094"/>
<keyword evidence="1" id="KW-0732">Signal</keyword>
<name>A0A6A5HI68_CAERE</name>
<sequence>MMFRTVLVLFCIFVPLHFRYQHENKHGNRTKKVNEVFKSIGKRYIMRDPKMVARIMNAQVYRDWMDKDDDYVESVKNKLGEEISQNFRWQSSLRDPLWKTALRDPLWKSHAALIYAAQDENMVAEICNSPFKLNQLQFNMFLHKNRNTFKPIEPNAPYTFYTFPNTTKDVLKLFSKFQLSSWWGYNVTMIYNVEFKYQVINKQGSYKIVHIVVGGGCTEHGIVNHEYTDVGVQKEALKALKEENNVDVRALFDVMSPASVKYLEQTDYEIPSLWLDALEKNDEYLEAGVCNHNEETKFPAYTGKMIRSWYRRLSQMWKPPNRTDTDYVTVQMLSVHDTEMTARITMRLEIGSRENASIHEWNFKIRLSFNKHGDNRWYITKFHALCPATIDYMQESLKHIPELITENFLEEVRGQSPPVQWYQSVDYIQKFSINGYVEANICEAKDATNLTQIRLTMKYIYGVANATLVLYKLDHSTIKFPATESTTFEMNTVTSPRAQEPYGWLYSQKWTFHLKWVQFTFG</sequence>
<feature type="domain" description="NTF2-like" evidence="2">
    <location>
        <begin position="70"/>
        <end position="221"/>
    </location>
</feature>
<dbReference type="RefSeq" id="XP_003099892.2">
    <property type="nucleotide sequence ID" value="XM_003099844.2"/>
</dbReference>
<dbReference type="Pfam" id="PF26529">
    <property type="entry name" value="NTF2_2"/>
    <property type="match status" value="3"/>
</dbReference>
<evidence type="ECO:0000259" key="2">
    <source>
        <dbReference type="Pfam" id="PF26529"/>
    </source>
</evidence>
<organism evidence="3 4">
    <name type="scientific">Caenorhabditis remanei</name>
    <name type="common">Caenorhabditis vulgaris</name>
    <dbReference type="NCBI Taxonomy" id="31234"/>
    <lineage>
        <taxon>Eukaryota</taxon>
        <taxon>Metazoa</taxon>
        <taxon>Ecdysozoa</taxon>
        <taxon>Nematoda</taxon>
        <taxon>Chromadorea</taxon>
        <taxon>Rhabditida</taxon>
        <taxon>Rhabditina</taxon>
        <taxon>Rhabditomorpha</taxon>
        <taxon>Rhabditoidea</taxon>
        <taxon>Rhabditidae</taxon>
        <taxon>Peloderinae</taxon>
        <taxon>Caenorhabditis</taxon>
    </lineage>
</organism>
<dbReference type="GeneID" id="9826222"/>
<evidence type="ECO:0000313" key="3">
    <source>
        <dbReference type="EMBL" id="KAF1767135.1"/>
    </source>
</evidence>
<reference evidence="3 4" key="1">
    <citation type="submission" date="2019-12" db="EMBL/GenBank/DDBJ databases">
        <title>Chromosome-level assembly of the Caenorhabditis remanei genome.</title>
        <authorList>
            <person name="Teterina A.A."/>
            <person name="Willis J.H."/>
            <person name="Phillips P.C."/>
        </authorList>
    </citation>
    <scope>NUCLEOTIDE SEQUENCE [LARGE SCALE GENOMIC DNA]</scope>
    <source>
        <strain evidence="3 4">PX506</strain>
        <tissue evidence="3">Whole organism</tissue>
    </source>
</reference>
<dbReference type="Proteomes" id="UP000483820">
    <property type="component" value="Chromosome II"/>
</dbReference>
<feature type="domain" description="NTF2-like" evidence="2">
    <location>
        <begin position="250"/>
        <end position="389"/>
    </location>
</feature>
<feature type="chain" id="PRO_5025363787" description="NTF2-like domain-containing protein" evidence="1">
    <location>
        <begin position="19"/>
        <end position="522"/>
    </location>
</feature>
<dbReference type="InterPro" id="IPR058879">
    <property type="entry name" value="NTF2-like_dom_nem"/>
</dbReference>
<dbReference type="EMBL" id="WUAV01000002">
    <property type="protein sequence ID" value="KAF1767135.1"/>
    <property type="molecule type" value="Genomic_DNA"/>
</dbReference>
<dbReference type="CTD" id="9826222"/>